<dbReference type="RefSeq" id="WP_015878598.1">
    <property type="nucleotide sequence ID" value="NC_012691.1"/>
</dbReference>
<accession>C4LEV9</accession>
<protein>
    <submittedName>
        <fullName evidence="1">Uncharacterized protein</fullName>
    </submittedName>
</protein>
<dbReference type="HOGENOM" id="CLU_1651400_0_0_6"/>
<gene>
    <name evidence="1" type="ordered locus">Tola_1515</name>
</gene>
<dbReference type="Proteomes" id="UP000009073">
    <property type="component" value="Chromosome"/>
</dbReference>
<reference evidence="1 2" key="2">
    <citation type="journal article" date="2011" name="Stand. Genomic Sci.">
        <title>Complete genome sequence of Tolumonas auensis type strain (TA 4).</title>
        <authorList>
            <person name="Chertkov O."/>
            <person name="Copeland A."/>
            <person name="Lucas S."/>
            <person name="Lapidus A."/>
            <person name="Berry K.W."/>
            <person name="Detter J.C."/>
            <person name="Del Rio T.G."/>
            <person name="Hammon N."/>
            <person name="Dalin E."/>
            <person name="Tice H."/>
            <person name="Pitluck S."/>
            <person name="Richardson P."/>
            <person name="Bruce D."/>
            <person name="Goodwin L."/>
            <person name="Han C."/>
            <person name="Tapia R."/>
            <person name="Saunders E."/>
            <person name="Schmutz J."/>
            <person name="Brettin T."/>
            <person name="Larimer F."/>
            <person name="Land M."/>
            <person name="Hauser L."/>
            <person name="Spring S."/>
            <person name="Rohde M."/>
            <person name="Kyrpides N.C."/>
            <person name="Ivanova N."/>
            <person name="Goker M."/>
            <person name="Beller H.R."/>
            <person name="Klenk H.P."/>
            <person name="Woyke T."/>
        </authorList>
    </citation>
    <scope>NUCLEOTIDE SEQUENCE [LARGE SCALE GENOMIC DNA]</scope>
    <source>
        <strain evidence="2">DSM 9187 / TA4</strain>
    </source>
</reference>
<evidence type="ECO:0000313" key="1">
    <source>
        <dbReference type="EMBL" id="ACQ93126.1"/>
    </source>
</evidence>
<evidence type="ECO:0000313" key="2">
    <source>
        <dbReference type="Proteomes" id="UP000009073"/>
    </source>
</evidence>
<sequence length="160" mass="18280">MTDINHQMRRCAKVNSAVFDIVYEDMCQNNEVKSIHAVVLASCLDQNGDLKLSPWIPAPLVAHVHQDEHLWFVNLSLTPMAMKYFIHKDNIISFECRIQNMVTQISFGTDQLISLNGLNGKELVDSQHFQYIINEDEQIAPIEPPVHIKKRPSLSVVKND</sequence>
<dbReference type="OrthoDB" id="9825850at2"/>
<dbReference type="EMBL" id="CP001616">
    <property type="protein sequence ID" value="ACQ93126.1"/>
    <property type="molecule type" value="Genomic_DNA"/>
</dbReference>
<dbReference type="KEGG" id="tau:Tola_1515"/>
<proteinExistence type="predicted"/>
<reference evidence="2" key="1">
    <citation type="submission" date="2009-05" db="EMBL/GenBank/DDBJ databases">
        <title>Complete sequence of Tolumonas auensis DSM 9187.</title>
        <authorList>
            <consortium name="US DOE Joint Genome Institute"/>
            <person name="Lucas S."/>
            <person name="Copeland A."/>
            <person name="Lapidus A."/>
            <person name="Glavina del Rio T."/>
            <person name="Tice H."/>
            <person name="Bruce D."/>
            <person name="Goodwin L."/>
            <person name="Pitluck S."/>
            <person name="Chertkov O."/>
            <person name="Brettin T."/>
            <person name="Detter J.C."/>
            <person name="Han C."/>
            <person name="Larimer F."/>
            <person name="Land M."/>
            <person name="Hauser L."/>
            <person name="Kyrpides N."/>
            <person name="Mikhailova N."/>
            <person name="Spring S."/>
            <person name="Beller H."/>
        </authorList>
    </citation>
    <scope>NUCLEOTIDE SEQUENCE [LARGE SCALE GENOMIC DNA]</scope>
    <source>
        <strain evidence="2">DSM 9187 / TA4</strain>
    </source>
</reference>
<dbReference type="AlphaFoldDB" id="C4LEV9"/>
<name>C4LEV9_TOLAT</name>
<organism evidence="1 2">
    <name type="scientific">Tolumonas auensis (strain DSM 9187 / NBRC 110442 / TA 4)</name>
    <dbReference type="NCBI Taxonomy" id="595494"/>
    <lineage>
        <taxon>Bacteria</taxon>
        <taxon>Pseudomonadati</taxon>
        <taxon>Pseudomonadota</taxon>
        <taxon>Gammaproteobacteria</taxon>
        <taxon>Aeromonadales</taxon>
        <taxon>Aeromonadaceae</taxon>
        <taxon>Tolumonas</taxon>
    </lineage>
</organism>
<dbReference type="STRING" id="595494.Tola_1515"/>
<keyword evidence="2" id="KW-1185">Reference proteome</keyword>